<evidence type="ECO:0000313" key="2">
    <source>
        <dbReference type="Proteomes" id="UP001148662"/>
    </source>
</evidence>
<proteinExistence type="predicted"/>
<dbReference type="EMBL" id="JANHOG010000413">
    <property type="protein sequence ID" value="KAJ3554613.1"/>
    <property type="molecule type" value="Genomic_DNA"/>
</dbReference>
<comment type="caution">
    <text evidence="1">The sequence shown here is derived from an EMBL/GenBank/DDBJ whole genome shotgun (WGS) entry which is preliminary data.</text>
</comment>
<sequence length="211" mass="22486">MSSVAHAVVPLHFAFILQAFNIFSMADTINVLDPTKMHAADTEFFVRRGMTKGYQIASILAPPVYIAFAVSRFGRSHINVNRILRATWVGGSIGVAGGGAFEYIRSAYSNPDNVRNRRIRAVYDTASLRADDHSTIGAILFAVLTPALFWKSANSINLILGGAGIGSSVGLLTHYGRSLSGDRPPAVPIPNLPPALTDASDTATESSVKKG</sequence>
<name>A0ACC1T6V5_9APHY</name>
<gene>
    <name evidence="1" type="ORF">NM688_g3011</name>
</gene>
<dbReference type="Proteomes" id="UP001148662">
    <property type="component" value="Unassembled WGS sequence"/>
</dbReference>
<accession>A0ACC1T6V5</accession>
<keyword evidence="2" id="KW-1185">Reference proteome</keyword>
<evidence type="ECO:0000313" key="1">
    <source>
        <dbReference type="EMBL" id="KAJ3554613.1"/>
    </source>
</evidence>
<organism evidence="1 2">
    <name type="scientific">Phlebia brevispora</name>
    <dbReference type="NCBI Taxonomy" id="194682"/>
    <lineage>
        <taxon>Eukaryota</taxon>
        <taxon>Fungi</taxon>
        <taxon>Dikarya</taxon>
        <taxon>Basidiomycota</taxon>
        <taxon>Agaricomycotina</taxon>
        <taxon>Agaricomycetes</taxon>
        <taxon>Polyporales</taxon>
        <taxon>Meruliaceae</taxon>
        <taxon>Phlebia</taxon>
    </lineage>
</organism>
<reference evidence="1" key="1">
    <citation type="submission" date="2022-07" db="EMBL/GenBank/DDBJ databases">
        <title>Genome Sequence of Phlebia brevispora.</title>
        <authorList>
            <person name="Buettner E."/>
        </authorList>
    </citation>
    <scope>NUCLEOTIDE SEQUENCE</scope>
    <source>
        <strain evidence="1">MPL23</strain>
    </source>
</reference>
<protein>
    <submittedName>
        <fullName evidence="1">Uncharacterized protein</fullName>
    </submittedName>
</protein>